<dbReference type="Proteomes" id="UP000198122">
    <property type="component" value="Unassembled WGS sequence"/>
</dbReference>
<dbReference type="InterPro" id="IPR055201">
    <property type="entry name" value="IHF-like_H2TH"/>
</dbReference>
<keyword evidence="3" id="KW-1185">Reference proteome</keyword>
<dbReference type="InterPro" id="IPR047806">
    <property type="entry name" value="IHF_actinobact"/>
</dbReference>
<protein>
    <recommendedName>
        <fullName evidence="1">Integration host factor-like helix-two turn-helix domain-containing protein</fullName>
    </recommendedName>
</protein>
<evidence type="ECO:0000313" key="2">
    <source>
        <dbReference type="EMBL" id="SNC59289.1"/>
    </source>
</evidence>
<dbReference type="AlphaFoldDB" id="A0A212SZV7"/>
<reference evidence="2 3" key="1">
    <citation type="submission" date="2017-06" db="EMBL/GenBank/DDBJ databases">
        <authorList>
            <person name="Kim H.J."/>
            <person name="Triplett B.A."/>
        </authorList>
    </citation>
    <scope>NUCLEOTIDE SEQUENCE [LARGE SCALE GENOMIC DNA]</scope>
    <source>
        <strain evidence="2 3">DSM 22179</strain>
    </source>
</reference>
<dbReference type="Gene3D" id="1.10.8.50">
    <property type="match status" value="1"/>
</dbReference>
<organism evidence="2 3">
    <name type="scientific">Kytococcus aerolatus</name>
    <dbReference type="NCBI Taxonomy" id="592308"/>
    <lineage>
        <taxon>Bacteria</taxon>
        <taxon>Bacillati</taxon>
        <taxon>Actinomycetota</taxon>
        <taxon>Actinomycetes</taxon>
        <taxon>Micrococcales</taxon>
        <taxon>Kytococcaceae</taxon>
        <taxon>Kytococcus</taxon>
    </lineage>
</organism>
<name>A0A212SZV7_9MICO</name>
<dbReference type="EMBL" id="FYEZ01000001">
    <property type="protein sequence ID" value="SNC59289.1"/>
    <property type="molecule type" value="Genomic_DNA"/>
</dbReference>
<feature type="domain" description="Integration host factor-like helix-two turn-helix" evidence="1">
    <location>
        <begin position="34"/>
        <end position="101"/>
    </location>
</feature>
<proteinExistence type="predicted"/>
<evidence type="ECO:0000259" key="1">
    <source>
        <dbReference type="Pfam" id="PF22525"/>
    </source>
</evidence>
<dbReference type="OrthoDB" id="3197442at2"/>
<sequence length="107" mass="11535">MSLPALTAEQRQDAARAAVEARLRRAEVKQAVSEGRMSIGEVLAVARTDEAVAKLRVTTLLECLPGIGPVRAGRLVDELGIAPSRRLRGLGVHQSERLARRCAEGVR</sequence>
<dbReference type="NCBIfam" id="NF041260">
    <property type="entry name" value="actino_IHF"/>
    <property type="match status" value="1"/>
</dbReference>
<evidence type="ECO:0000313" key="3">
    <source>
        <dbReference type="Proteomes" id="UP000198122"/>
    </source>
</evidence>
<dbReference type="RefSeq" id="WP_088817102.1">
    <property type="nucleotide sequence ID" value="NZ_FYEZ01000001.1"/>
</dbReference>
<gene>
    <name evidence="2" type="ORF">SAMN05445756_0035</name>
</gene>
<accession>A0A212SZV7</accession>
<dbReference type="Pfam" id="PF22525">
    <property type="entry name" value="H2TH_5"/>
    <property type="match status" value="1"/>
</dbReference>